<dbReference type="PANTHER" id="PTHR44523:SF1">
    <property type="entry name" value="TETRATRICOPEPTIDE REPEAT PROTEIN 13"/>
    <property type="match status" value="1"/>
</dbReference>
<dbReference type="InterPro" id="IPR011990">
    <property type="entry name" value="TPR-like_helical_dom_sf"/>
</dbReference>
<reference evidence="3 4" key="1">
    <citation type="submission" date="2016-10" db="EMBL/GenBank/DDBJ databases">
        <authorList>
            <person name="de Groot N.N."/>
        </authorList>
    </citation>
    <scope>NUCLEOTIDE SEQUENCE [LARGE SCALE GENOMIC DNA]</scope>
    <source>
        <strain evidence="3 4">S5-249</strain>
    </source>
</reference>
<feature type="repeat" description="TPR" evidence="1">
    <location>
        <begin position="461"/>
        <end position="494"/>
    </location>
</feature>
<dbReference type="AlphaFoldDB" id="A0A1I6JJ20"/>
<keyword evidence="4" id="KW-1185">Reference proteome</keyword>
<dbReference type="PROSITE" id="PS50005">
    <property type="entry name" value="TPR"/>
    <property type="match status" value="1"/>
</dbReference>
<dbReference type="PANTHER" id="PTHR44523">
    <property type="entry name" value="TETRATRICOPEPTIDE REPEAT PROTEIN 13"/>
    <property type="match status" value="1"/>
</dbReference>
<dbReference type="Proteomes" id="UP000198824">
    <property type="component" value="Unassembled WGS sequence"/>
</dbReference>
<evidence type="ECO:0000256" key="1">
    <source>
        <dbReference type="PROSITE-ProRule" id="PRU00339"/>
    </source>
</evidence>
<feature type="signal peptide" evidence="2">
    <location>
        <begin position="1"/>
        <end position="19"/>
    </location>
</feature>
<evidence type="ECO:0000313" key="3">
    <source>
        <dbReference type="EMBL" id="SFR78894.1"/>
    </source>
</evidence>
<dbReference type="SMART" id="SM00028">
    <property type="entry name" value="TPR"/>
    <property type="match status" value="5"/>
</dbReference>
<keyword evidence="2" id="KW-0732">Signal</keyword>
<feature type="chain" id="PRO_5011567556" evidence="2">
    <location>
        <begin position="20"/>
        <end position="548"/>
    </location>
</feature>
<dbReference type="EMBL" id="FOZG01000001">
    <property type="protein sequence ID" value="SFR78894.1"/>
    <property type="molecule type" value="Genomic_DNA"/>
</dbReference>
<organism evidence="3 4">
    <name type="scientific">Sphingomonas jatrophae</name>
    <dbReference type="NCBI Taxonomy" id="1166337"/>
    <lineage>
        <taxon>Bacteria</taxon>
        <taxon>Pseudomonadati</taxon>
        <taxon>Pseudomonadota</taxon>
        <taxon>Alphaproteobacteria</taxon>
        <taxon>Sphingomonadales</taxon>
        <taxon>Sphingomonadaceae</taxon>
        <taxon>Sphingomonas</taxon>
    </lineage>
</organism>
<evidence type="ECO:0000313" key="4">
    <source>
        <dbReference type="Proteomes" id="UP000198824"/>
    </source>
</evidence>
<proteinExistence type="predicted"/>
<dbReference type="InterPro" id="IPR019734">
    <property type="entry name" value="TPR_rpt"/>
</dbReference>
<accession>A0A1I6JJ20</accession>
<dbReference type="SUPFAM" id="SSF48452">
    <property type="entry name" value="TPR-like"/>
    <property type="match status" value="2"/>
</dbReference>
<evidence type="ECO:0000256" key="2">
    <source>
        <dbReference type="SAM" id="SignalP"/>
    </source>
</evidence>
<keyword evidence="1" id="KW-0802">TPR repeat</keyword>
<dbReference type="RefSeq" id="WP_242653255.1">
    <property type="nucleotide sequence ID" value="NZ_FOZG01000001.1"/>
</dbReference>
<dbReference type="STRING" id="1166337.SAMN05192580_0328"/>
<sequence>MTRLAALLPLLLLASPARASLPEEQAVRAYVRARAADAGGDLSFAARSYADALAAQPGDPTLALRAFRQAMAAGDRRLALDAARMLEVQGKLTPDGRLLLVAEAFTAKDWKRAAAGIAQVEQDRAFAFLAPVLRGWLTLGQGRGDPLAPLQAEAAGASPYAAEHRAFLLLATRRYDEGLAALRTQLGQPSGRTVRLKLAAAATLQRRGKDKLAATLLDGDDPALGYARARVAARRDLPAPVLTPAEGLAELFARLSVDINRERVTPLALTMARLATFLAPDNAETWLATAELLAAADMPQAGLSALGHIAPDDPFVEAARVARFQLLVRQGAQAQALTEAQAVVARADATSADWVRVGDILSELDRHGEAAEAYGRALTIAEARPEEKDALWTFYLLRGGALEQAKNWAAAKPDLERAAALAPEQPVVLNYLGYAQLERRENLDTAETLIARAARLKPDDASITDSLGWAYYVRGKIPAAVRTLEQAVSAEPGDATMNEHLGDAYWTAGRRVEARYAWRAALVSAADDAAKRIRQKIDAGLTTASAAP</sequence>
<protein>
    <submittedName>
        <fullName evidence="3">Tetratricopeptide repeat-containing protein</fullName>
    </submittedName>
</protein>
<dbReference type="Pfam" id="PF13181">
    <property type="entry name" value="TPR_8"/>
    <property type="match status" value="1"/>
</dbReference>
<dbReference type="Gene3D" id="1.25.40.10">
    <property type="entry name" value="Tetratricopeptide repeat domain"/>
    <property type="match status" value="1"/>
</dbReference>
<gene>
    <name evidence="3" type="ORF">SAMN05192580_0328</name>
</gene>
<name>A0A1I6JJ20_9SPHN</name>